<reference evidence="1 2" key="1">
    <citation type="submission" date="2024-06" db="EMBL/GenBank/DDBJ databases">
        <title>Genomic Encyclopedia of Type Strains, Phase IV (KMG-IV): sequencing the most valuable type-strain genomes for metagenomic binning, comparative biology and taxonomic classification.</title>
        <authorList>
            <person name="Goeker M."/>
        </authorList>
    </citation>
    <scope>NUCLEOTIDE SEQUENCE [LARGE SCALE GENOMIC DNA]</scope>
    <source>
        <strain evidence="1 2">DSM 28102</strain>
    </source>
</reference>
<comment type="caution">
    <text evidence="1">The sequence shown here is derived from an EMBL/GenBank/DDBJ whole genome shotgun (WGS) entry which is preliminary data.</text>
</comment>
<sequence>MTTDNLSVLDGSGFPLVRLDVGRLAASGIDAMIADFETLLADGKRFALSVRGRSAETKQAHDDQKRWILWLKENRSRMAAFCLGFVTVRDAATDRAVQDKQIAGLQAMLGFPALLAEDAADADRITAGLLA</sequence>
<proteinExistence type="predicted"/>
<organism evidence="1 2">
    <name type="scientific">Martelella mangrovi</name>
    <dbReference type="NCBI Taxonomy" id="1397477"/>
    <lineage>
        <taxon>Bacteria</taxon>
        <taxon>Pseudomonadati</taxon>
        <taxon>Pseudomonadota</taxon>
        <taxon>Alphaproteobacteria</taxon>
        <taxon>Hyphomicrobiales</taxon>
        <taxon>Aurantimonadaceae</taxon>
        <taxon>Martelella</taxon>
    </lineage>
</organism>
<accession>A0ABV2IDS6</accession>
<protein>
    <submittedName>
        <fullName evidence="1">Uncharacterized protein</fullName>
    </submittedName>
</protein>
<evidence type="ECO:0000313" key="2">
    <source>
        <dbReference type="Proteomes" id="UP001549164"/>
    </source>
</evidence>
<dbReference type="Proteomes" id="UP001549164">
    <property type="component" value="Unassembled WGS sequence"/>
</dbReference>
<dbReference type="EMBL" id="JBEPLY010000009">
    <property type="protein sequence ID" value="MET3600774.1"/>
    <property type="molecule type" value="Genomic_DNA"/>
</dbReference>
<dbReference type="RefSeq" id="WP_354434653.1">
    <property type="nucleotide sequence ID" value="NZ_JBEPLY010000009.1"/>
</dbReference>
<name>A0ABV2IDS6_9HYPH</name>
<evidence type="ECO:0000313" key="1">
    <source>
        <dbReference type="EMBL" id="MET3600774.1"/>
    </source>
</evidence>
<keyword evidence="2" id="KW-1185">Reference proteome</keyword>
<gene>
    <name evidence="1" type="ORF">ABID12_002725</name>
</gene>